<dbReference type="EMBL" id="JAURTK010000056">
    <property type="protein sequence ID" value="MDP9652045.1"/>
    <property type="molecule type" value="Genomic_DNA"/>
</dbReference>
<feature type="non-terminal residue" evidence="1">
    <location>
        <position position="411"/>
    </location>
</feature>
<evidence type="ECO:0000313" key="1">
    <source>
        <dbReference type="EMBL" id="MDP9652045.1"/>
    </source>
</evidence>
<accession>A0AB73IPU0</accession>
<dbReference type="Proteomes" id="UP001229486">
    <property type="component" value="Unassembled WGS sequence"/>
</dbReference>
<comment type="caution">
    <text evidence="1">The sequence shown here is derived from an EMBL/GenBank/DDBJ whole genome shotgun (WGS) entry which is preliminary data.</text>
</comment>
<sequence>MVTRTRAGRALFIPSSNGPSANSRGRHELQDRGIQMIVFSNPGEIDVLSISTFGVSVKEGDTPIGFFGTGLKYAIAVLLRNKHAITIYSGKQIVDFSVSTEVVRGKSFDFVQMSVDMGNPQPIGFTTELGRQWEMWMAYREIACNCKDEGGAVENMSDWPDPEAGTTKIIVKGAEFDQVYAQSSFYILEDRPTQTFGGIEVRSRSGNAFYYRGVRVQEFDKPCLFTYNDLASLELTEDRTVKNQWEPAYRVARGWLQASDELMLREVITAGDSHMEGNLDFHGWGVAPSQAFLKVVGDCLSDRLLRVNKTAMKVWHEATQKPFSPREIPLTRVQQMSVERALDFCQKLGFQIRGAYPIKFVESLGEGGLGLAKDETIFIAEAVLNMGGTKQLASTLIEEYIHLRHGWKDMT</sequence>
<evidence type="ECO:0000313" key="2">
    <source>
        <dbReference type="Proteomes" id="UP001229486"/>
    </source>
</evidence>
<gene>
    <name evidence="1" type="ORF">J2793_007520</name>
</gene>
<dbReference type="RefSeq" id="WP_392396518.1">
    <property type="nucleotide sequence ID" value="NZ_JAURTK010000056.1"/>
</dbReference>
<protein>
    <submittedName>
        <fullName evidence="1">Uncharacterized protein</fullName>
    </submittedName>
</protein>
<dbReference type="AlphaFoldDB" id="A0AB73IPU0"/>
<organism evidence="1 2">
    <name type="scientific">Paraburkholderia caledonica</name>
    <dbReference type="NCBI Taxonomy" id="134536"/>
    <lineage>
        <taxon>Bacteria</taxon>
        <taxon>Pseudomonadati</taxon>
        <taxon>Pseudomonadota</taxon>
        <taxon>Betaproteobacteria</taxon>
        <taxon>Burkholderiales</taxon>
        <taxon>Burkholderiaceae</taxon>
        <taxon>Paraburkholderia</taxon>
    </lineage>
</organism>
<reference evidence="1" key="1">
    <citation type="submission" date="2023-07" db="EMBL/GenBank/DDBJ databases">
        <title>Sorghum-associated microbial communities from plants grown in Nebraska, USA.</title>
        <authorList>
            <person name="Schachtman D."/>
        </authorList>
    </citation>
    <scope>NUCLEOTIDE SEQUENCE</scope>
    <source>
        <strain evidence="1">DS1061</strain>
    </source>
</reference>
<name>A0AB73IPU0_9BURK</name>
<proteinExistence type="predicted"/>